<reference evidence="2" key="1">
    <citation type="submission" date="2020-10" db="EMBL/GenBank/DDBJ databases">
        <authorList>
            <person name="Lu T."/>
            <person name="Wang Q."/>
            <person name="Han X."/>
        </authorList>
    </citation>
    <scope>NUCLEOTIDE SEQUENCE</scope>
    <source>
        <strain evidence="2">WQ 117</strain>
    </source>
</reference>
<dbReference type="EMBL" id="JADGIK010000007">
    <property type="protein sequence ID" value="MBF0598045.1"/>
    <property type="molecule type" value="Genomic_DNA"/>
</dbReference>
<dbReference type="RefSeq" id="WP_194183585.1">
    <property type="nucleotide sequence ID" value="NZ_JADGIK010000007.1"/>
</dbReference>
<organism evidence="2 3">
    <name type="scientific">Faecalibacter rhinopitheci</name>
    <dbReference type="NCBI Taxonomy" id="2779678"/>
    <lineage>
        <taxon>Bacteria</taxon>
        <taxon>Pseudomonadati</taxon>
        <taxon>Bacteroidota</taxon>
        <taxon>Flavobacteriia</taxon>
        <taxon>Flavobacteriales</taxon>
        <taxon>Weeksellaceae</taxon>
        <taxon>Faecalibacter</taxon>
    </lineage>
</organism>
<accession>A0A8J7KAZ1</accession>
<keyword evidence="1" id="KW-1133">Transmembrane helix</keyword>
<evidence type="ECO:0000256" key="1">
    <source>
        <dbReference type="SAM" id="Phobius"/>
    </source>
</evidence>
<feature type="transmembrane region" description="Helical" evidence="1">
    <location>
        <begin position="21"/>
        <end position="46"/>
    </location>
</feature>
<name>A0A8J7KAZ1_9FLAO</name>
<dbReference type="AlphaFoldDB" id="A0A8J7KAZ1"/>
<keyword evidence="3" id="KW-1185">Reference proteome</keyword>
<comment type="caution">
    <text evidence="2">The sequence shown here is derived from an EMBL/GenBank/DDBJ whole genome shotgun (WGS) entry which is preliminary data.</text>
</comment>
<keyword evidence="1" id="KW-0472">Membrane</keyword>
<keyword evidence="1" id="KW-0812">Transmembrane</keyword>
<proteinExistence type="predicted"/>
<gene>
    <name evidence="2" type="ORF">IM532_11445</name>
</gene>
<dbReference type="Proteomes" id="UP000608754">
    <property type="component" value="Unassembled WGS sequence"/>
</dbReference>
<protein>
    <submittedName>
        <fullName evidence="2">Uncharacterized protein</fullName>
    </submittedName>
</protein>
<evidence type="ECO:0000313" key="2">
    <source>
        <dbReference type="EMBL" id="MBF0598045.1"/>
    </source>
</evidence>
<sequence>MTIYNRLIAPTPKLFQNIRNIGLTIATIGGIIISAPIALPAILITIGGYLTVAGGVISAVSQLTINDNATNDEQ</sequence>
<evidence type="ECO:0000313" key="3">
    <source>
        <dbReference type="Proteomes" id="UP000608754"/>
    </source>
</evidence>